<evidence type="ECO:0000256" key="9">
    <source>
        <dbReference type="PIRSR" id="PIRSR600823-3"/>
    </source>
</evidence>
<evidence type="ECO:0000256" key="7">
    <source>
        <dbReference type="ARBA" id="ARBA00023002"/>
    </source>
</evidence>
<feature type="binding site" evidence="9">
    <location>
        <position position="140"/>
    </location>
    <ligand>
        <name>Ca(2+)</name>
        <dbReference type="ChEBI" id="CHEBI:29108"/>
        <label>1</label>
    </ligand>
</feature>
<keyword evidence="8" id="KW-0408">Iron</keyword>
<keyword evidence="9" id="KW-0106">Calcium</keyword>
<evidence type="ECO:0000313" key="13">
    <source>
        <dbReference type="Proteomes" id="UP001632038"/>
    </source>
</evidence>
<dbReference type="PANTHER" id="PTHR31388:SF24">
    <property type="entry name" value="PEROXIDASE 52"/>
    <property type="match status" value="1"/>
</dbReference>
<keyword evidence="4" id="KW-0575">Peroxidase</keyword>
<keyword evidence="5" id="KW-0349">Heme</keyword>
<dbReference type="Gene3D" id="1.10.520.10">
    <property type="match status" value="1"/>
</dbReference>
<name>A0ABD3CE77_9LAMI</name>
<dbReference type="Proteomes" id="UP001632038">
    <property type="component" value="Unassembled WGS sequence"/>
</dbReference>
<comment type="caution">
    <text evidence="12">The sequence shown here is derived from an EMBL/GenBank/DDBJ whole genome shotgun (WGS) entry which is preliminary data.</text>
</comment>
<dbReference type="PROSITE" id="PS50873">
    <property type="entry name" value="PEROXIDASE_4"/>
    <property type="match status" value="1"/>
</dbReference>
<evidence type="ECO:0000256" key="5">
    <source>
        <dbReference type="ARBA" id="ARBA00022617"/>
    </source>
</evidence>
<sequence length="271" mass="30831">MVICEDNEFLDPKEIIAYIIQYESHQSAISARKFLQERDIYDGCCRLDIQFSSFDELQVKFNNERAHDIIIHIAIVESKTENPHNAHVQYPNHPDYVKNLSTNTAHMKDAIVDVSDAQVEFQDMVEDTELVELVELEDCDASILLEDIASLEGEKGVAVNLNSVETANRIKKVVEKCKGGVSCACILTVRDFTSILGAPNWSEELAKIDARTASLVYFLSYTLRTRWFLKRGRMIWVRAGQRGRGPKSGRWAETCDIACYLIIWACAFFII</sequence>
<dbReference type="EMBL" id="JAVIJP010000036">
    <property type="protein sequence ID" value="KAL3628178.1"/>
    <property type="molecule type" value="Genomic_DNA"/>
</dbReference>
<keyword evidence="6 9" id="KW-0479">Metal-binding</keyword>
<proteinExistence type="inferred from homology"/>
<comment type="similarity">
    <text evidence="10">Belongs to the peroxidase family.</text>
</comment>
<evidence type="ECO:0000313" key="12">
    <source>
        <dbReference type="EMBL" id="KAL3628178.1"/>
    </source>
</evidence>
<evidence type="ECO:0000256" key="8">
    <source>
        <dbReference type="ARBA" id="ARBA00023004"/>
    </source>
</evidence>
<protein>
    <recommendedName>
        <fullName evidence="3">peroxidase</fullName>
        <ecNumber evidence="3">1.11.1.7</ecNumber>
    </recommendedName>
</protein>
<dbReference type="GO" id="GO:0046872">
    <property type="term" value="F:metal ion binding"/>
    <property type="evidence" value="ECO:0007669"/>
    <property type="project" value="UniProtKB-KW"/>
</dbReference>
<evidence type="ECO:0000256" key="1">
    <source>
        <dbReference type="ARBA" id="ARBA00000189"/>
    </source>
</evidence>
<keyword evidence="13" id="KW-1185">Reference proteome</keyword>
<dbReference type="InterPro" id="IPR002016">
    <property type="entry name" value="Haem_peroxidase"/>
</dbReference>
<dbReference type="InterPro" id="IPR012677">
    <property type="entry name" value="Nucleotide-bd_a/b_plait_sf"/>
</dbReference>
<dbReference type="AlphaFoldDB" id="A0ABD3CE77"/>
<comment type="cofactor">
    <cofactor evidence="2">
        <name>heme b</name>
        <dbReference type="ChEBI" id="CHEBI:60344"/>
    </cofactor>
</comment>
<evidence type="ECO:0000256" key="4">
    <source>
        <dbReference type="ARBA" id="ARBA00022559"/>
    </source>
</evidence>
<dbReference type="Gene3D" id="3.30.70.330">
    <property type="match status" value="1"/>
</dbReference>
<comment type="catalytic activity">
    <reaction evidence="1">
        <text>2 a phenolic donor + H2O2 = 2 a phenolic radical donor + 2 H2O</text>
        <dbReference type="Rhea" id="RHEA:56136"/>
        <dbReference type="ChEBI" id="CHEBI:15377"/>
        <dbReference type="ChEBI" id="CHEBI:16240"/>
        <dbReference type="ChEBI" id="CHEBI:139520"/>
        <dbReference type="ChEBI" id="CHEBI:139521"/>
        <dbReference type="EC" id="1.11.1.7"/>
    </reaction>
</comment>
<evidence type="ECO:0000256" key="10">
    <source>
        <dbReference type="RuleBase" id="RU004241"/>
    </source>
</evidence>
<dbReference type="PANTHER" id="PTHR31388">
    <property type="entry name" value="PEROXIDASE 72-RELATED"/>
    <property type="match status" value="1"/>
</dbReference>
<evidence type="ECO:0000256" key="2">
    <source>
        <dbReference type="ARBA" id="ARBA00001970"/>
    </source>
</evidence>
<evidence type="ECO:0000259" key="11">
    <source>
        <dbReference type="PROSITE" id="PS50873"/>
    </source>
</evidence>
<comment type="cofactor">
    <cofactor evidence="9">
        <name>Ca(2+)</name>
        <dbReference type="ChEBI" id="CHEBI:29108"/>
    </cofactor>
    <text evidence="9">Binds 2 calcium ions per subunit.</text>
</comment>
<dbReference type="InterPro" id="IPR010255">
    <property type="entry name" value="Haem_peroxidase_sf"/>
</dbReference>
<feature type="domain" description="Plant heme peroxidase family profile" evidence="11">
    <location>
        <begin position="136"/>
        <end position="214"/>
    </location>
</feature>
<evidence type="ECO:0000256" key="3">
    <source>
        <dbReference type="ARBA" id="ARBA00012313"/>
    </source>
</evidence>
<dbReference type="InterPro" id="IPR000823">
    <property type="entry name" value="Peroxidase_pln"/>
</dbReference>
<keyword evidence="7" id="KW-0560">Oxidoreductase</keyword>
<dbReference type="EC" id="1.11.1.7" evidence="3"/>
<accession>A0ABD3CE77</accession>
<reference evidence="13" key="1">
    <citation type="journal article" date="2024" name="IScience">
        <title>Strigolactones Initiate the Formation of Haustorium-like Structures in Castilleja.</title>
        <authorList>
            <person name="Buerger M."/>
            <person name="Peterson D."/>
            <person name="Chory J."/>
        </authorList>
    </citation>
    <scope>NUCLEOTIDE SEQUENCE [LARGE SCALE GENOMIC DNA]</scope>
</reference>
<dbReference type="SUPFAM" id="SSF48113">
    <property type="entry name" value="Heme-dependent peroxidases"/>
    <property type="match status" value="1"/>
</dbReference>
<gene>
    <name evidence="12" type="ORF">CASFOL_027224</name>
</gene>
<feature type="binding site" evidence="9">
    <location>
        <position position="154"/>
    </location>
    <ligand>
        <name>Ca(2+)</name>
        <dbReference type="ChEBI" id="CHEBI:29108"/>
        <label>1</label>
    </ligand>
</feature>
<organism evidence="12 13">
    <name type="scientific">Castilleja foliolosa</name>
    <dbReference type="NCBI Taxonomy" id="1961234"/>
    <lineage>
        <taxon>Eukaryota</taxon>
        <taxon>Viridiplantae</taxon>
        <taxon>Streptophyta</taxon>
        <taxon>Embryophyta</taxon>
        <taxon>Tracheophyta</taxon>
        <taxon>Spermatophyta</taxon>
        <taxon>Magnoliopsida</taxon>
        <taxon>eudicotyledons</taxon>
        <taxon>Gunneridae</taxon>
        <taxon>Pentapetalae</taxon>
        <taxon>asterids</taxon>
        <taxon>lamiids</taxon>
        <taxon>Lamiales</taxon>
        <taxon>Orobanchaceae</taxon>
        <taxon>Pedicularideae</taxon>
        <taxon>Castillejinae</taxon>
        <taxon>Castilleja</taxon>
    </lineage>
</organism>
<dbReference type="Pfam" id="PF00141">
    <property type="entry name" value="peroxidase"/>
    <property type="match status" value="1"/>
</dbReference>
<feature type="binding site" evidence="9">
    <location>
        <position position="142"/>
    </location>
    <ligand>
        <name>Ca(2+)</name>
        <dbReference type="ChEBI" id="CHEBI:29108"/>
        <label>1</label>
    </ligand>
</feature>
<evidence type="ECO:0000256" key="6">
    <source>
        <dbReference type="ARBA" id="ARBA00022723"/>
    </source>
</evidence>
<dbReference type="GO" id="GO:0140825">
    <property type="term" value="F:lactoperoxidase activity"/>
    <property type="evidence" value="ECO:0007669"/>
    <property type="project" value="UniProtKB-EC"/>
</dbReference>